<keyword evidence="8" id="KW-1185">Reference proteome</keyword>
<dbReference type="NCBIfam" id="TIGR04408">
    <property type="entry name" value="LptG_lptG"/>
    <property type="match status" value="1"/>
</dbReference>
<name>A0ABU1F7X1_9RHOB</name>
<accession>A0ABU1F7X1</accession>
<evidence type="ECO:0000256" key="3">
    <source>
        <dbReference type="ARBA" id="ARBA00022692"/>
    </source>
</evidence>
<feature type="transmembrane region" description="Helical" evidence="6">
    <location>
        <begin position="281"/>
        <end position="302"/>
    </location>
</feature>
<evidence type="ECO:0000313" key="7">
    <source>
        <dbReference type="EMBL" id="MDR5652970.1"/>
    </source>
</evidence>
<evidence type="ECO:0000256" key="2">
    <source>
        <dbReference type="ARBA" id="ARBA00022475"/>
    </source>
</evidence>
<dbReference type="EMBL" id="JAVKPH010000009">
    <property type="protein sequence ID" value="MDR5652970.1"/>
    <property type="molecule type" value="Genomic_DNA"/>
</dbReference>
<dbReference type="PANTHER" id="PTHR33529:SF2">
    <property type="entry name" value="LIPOPOLYSACCHARIDE EXPORT SYSTEM PERMEASE PROTEIN LPTG"/>
    <property type="match status" value="1"/>
</dbReference>
<feature type="transmembrane region" description="Helical" evidence="6">
    <location>
        <begin position="99"/>
        <end position="121"/>
    </location>
</feature>
<dbReference type="InterPro" id="IPR030923">
    <property type="entry name" value="LptG"/>
</dbReference>
<sequence>MTLWLYFARRFALTVGVVLAVFAGILMLIDMVEQIRRYAGSDLSLGQAAQLALLNMPGALYRVLPLVVMLGSIALFLALARSSELVVTRAAGRSALGALVSPVAAALVLGAVGVALINPLVAATGRASDQYAAELRRGPQSVLSISEEGMWLRQGNPDGQTVIRAARASRDGTHLFAVTFLAFDEGGLPVTRIEAEEAVLEPGRWRLAGAKEWHLNEDNPEVSARLYETAELATNLTVDSIRDSFGTPAAIPIWDLPEFIAGLERAGFTSQKHRVWLQMELALPVLLAAMVLVAAGFTMRHVRFGRMGVLVLLAVLSGFAIFFLRNFAQILGENGQIPPALAAWSPPVVAILFALSLLLHLEEG</sequence>
<comment type="caution">
    <text evidence="7">The sequence shown here is derived from an EMBL/GenBank/DDBJ whole genome shotgun (WGS) entry which is preliminary data.</text>
</comment>
<feature type="transmembrane region" description="Helical" evidence="6">
    <location>
        <begin position="6"/>
        <end position="29"/>
    </location>
</feature>
<feature type="transmembrane region" description="Helical" evidence="6">
    <location>
        <begin position="340"/>
        <end position="361"/>
    </location>
</feature>
<keyword evidence="4 6" id="KW-1133">Transmembrane helix</keyword>
<feature type="transmembrane region" description="Helical" evidence="6">
    <location>
        <begin position="308"/>
        <end position="328"/>
    </location>
</feature>
<keyword evidence="2" id="KW-1003">Cell membrane</keyword>
<gene>
    <name evidence="7" type="primary">lptG</name>
    <name evidence="7" type="ORF">RGD00_10160</name>
</gene>
<dbReference type="InterPro" id="IPR005495">
    <property type="entry name" value="LptG/LptF_permease"/>
</dbReference>
<comment type="subcellular location">
    <subcellularLocation>
        <location evidence="1">Cell membrane</location>
        <topology evidence="1">Multi-pass membrane protein</topology>
    </subcellularLocation>
</comment>
<evidence type="ECO:0000313" key="8">
    <source>
        <dbReference type="Proteomes" id="UP001247754"/>
    </source>
</evidence>
<dbReference type="PANTHER" id="PTHR33529">
    <property type="entry name" value="SLR0882 PROTEIN-RELATED"/>
    <property type="match status" value="1"/>
</dbReference>
<evidence type="ECO:0000256" key="1">
    <source>
        <dbReference type="ARBA" id="ARBA00004651"/>
    </source>
</evidence>
<evidence type="ECO:0000256" key="5">
    <source>
        <dbReference type="ARBA" id="ARBA00023136"/>
    </source>
</evidence>
<dbReference type="Pfam" id="PF03739">
    <property type="entry name" value="LptF_LptG"/>
    <property type="match status" value="1"/>
</dbReference>
<organism evidence="7 8">
    <name type="scientific">Ruixingdingia sedimenti</name>
    <dbReference type="NCBI Taxonomy" id="3073604"/>
    <lineage>
        <taxon>Bacteria</taxon>
        <taxon>Pseudomonadati</taxon>
        <taxon>Pseudomonadota</taxon>
        <taxon>Alphaproteobacteria</taxon>
        <taxon>Rhodobacterales</taxon>
        <taxon>Paracoccaceae</taxon>
        <taxon>Ruixingdingia</taxon>
    </lineage>
</organism>
<proteinExistence type="predicted"/>
<evidence type="ECO:0000256" key="6">
    <source>
        <dbReference type="SAM" id="Phobius"/>
    </source>
</evidence>
<protein>
    <submittedName>
        <fullName evidence="7">LPS export ABC transporter permease LptG</fullName>
    </submittedName>
</protein>
<dbReference type="Proteomes" id="UP001247754">
    <property type="component" value="Unassembled WGS sequence"/>
</dbReference>
<evidence type="ECO:0000256" key="4">
    <source>
        <dbReference type="ARBA" id="ARBA00022989"/>
    </source>
</evidence>
<reference evidence="7 8" key="1">
    <citation type="submission" date="2023-09" db="EMBL/GenBank/DDBJ databases">
        <title>Xinfangfangia sedmenti sp. nov., isolated the sedment.</title>
        <authorList>
            <person name="Xu L."/>
        </authorList>
    </citation>
    <scope>NUCLEOTIDE SEQUENCE [LARGE SCALE GENOMIC DNA]</scope>
    <source>
        <strain evidence="7 8">LG-4</strain>
    </source>
</reference>
<feature type="transmembrane region" description="Helical" evidence="6">
    <location>
        <begin position="59"/>
        <end position="79"/>
    </location>
</feature>
<dbReference type="RefSeq" id="WP_310457212.1">
    <property type="nucleotide sequence ID" value="NZ_JAVKPH010000009.1"/>
</dbReference>
<keyword evidence="5 6" id="KW-0472">Membrane</keyword>
<keyword evidence="3 6" id="KW-0812">Transmembrane</keyword>